<gene>
    <name evidence="5" type="ORF">E6C70_04815</name>
</gene>
<dbReference type="RefSeq" id="WP_136422727.1">
    <property type="nucleotide sequence ID" value="NZ_SSSN01000003.1"/>
</dbReference>
<keyword evidence="2" id="KW-0238">DNA-binding</keyword>
<sequence>MAIENEQQHDSPGAWAKRYHLANRAAIEAILRPYDLGSTQWYVLHRLSHDGPTMQRDLTRALQVERATLSAIVATLVRKGLIEQSPHSVDQRQRVLELTPAGRDLWDGLPDPIALTQAVSFSGVDADELATTVRVLRAATRRLTESLSDES</sequence>
<dbReference type="InterPro" id="IPR036390">
    <property type="entry name" value="WH_DNA-bd_sf"/>
</dbReference>
<dbReference type="InterPro" id="IPR023187">
    <property type="entry name" value="Tscrpt_reg_MarR-type_CS"/>
</dbReference>
<dbReference type="Proteomes" id="UP000307380">
    <property type="component" value="Unassembled WGS sequence"/>
</dbReference>
<dbReference type="PROSITE" id="PS01117">
    <property type="entry name" value="HTH_MARR_1"/>
    <property type="match status" value="1"/>
</dbReference>
<name>A0A4S4FXR2_9MICO</name>
<dbReference type="PROSITE" id="PS50995">
    <property type="entry name" value="HTH_MARR_2"/>
    <property type="match status" value="1"/>
</dbReference>
<feature type="domain" description="HTH marR-type" evidence="4">
    <location>
        <begin position="1"/>
        <end position="141"/>
    </location>
</feature>
<dbReference type="GO" id="GO:0006950">
    <property type="term" value="P:response to stress"/>
    <property type="evidence" value="ECO:0007669"/>
    <property type="project" value="TreeGrafter"/>
</dbReference>
<dbReference type="InterPro" id="IPR000835">
    <property type="entry name" value="HTH_MarR-typ"/>
</dbReference>
<evidence type="ECO:0000313" key="6">
    <source>
        <dbReference type="Proteomes" id="UP000307380"/>
    </source>
</evidence>
<evidence type="ECO:0000256" key="2">
    <source>
        <dbReference type="ARBA" id="ARBA00023125"/>
    </source>
</evidence>
<comment type="caution">
    <text evidence="5">The sequence shown here is derived from an EMBL/GenBank/DDBJ whole genome shotgun (WGS) entry which is preliminary data.</text>
</comment>
<keyword evidence="1" id="KW-0805">Transcription regulation</keyword>
<dbReference type="GO" id="GO:0003677">
    <property type="term" value="F:DNA binding"/>
    <property type="evidence" value="ECO:0007669"/>
    <property type="project" value="UniProtKB-KW"/>
</dbReference>
<dbReference type="SMART" id="SM00347">
    <property type="entry name" value="HTH_MARR"/>
    <property type="match status" value="1"/>
</dbReference>
<proteinExistence type="predicted"/>
<dbReference type="EMBL" id="SSSN01000003">
    <property type="protein sequence ID" value="THG35374.1"/>
    <property type="molecule type" value="Genomic_DNA"/>
</dbReference>
<accession>A0A4S4FXR2</accession>
<organism evidence="5 6">
    <name type="scientific">Orlajensenia flava</name>
    <dbReference type="NCBI Taxonomy" id="2565934"/>
    <lineage>
        <taxon>Bacteria</taxon>
        <taxon>Bacillati</taxon>
        <taxon>Actinomycetota</taxon>
        <taxon>Actinomycetes</taxon>
        <taxon>Micrococcales</taxon>
        <taxon>Microbacteriaceae</taxon>
        <taxon>Orlajensenia</taxon>
    </lineage>
</organism>
<dbReference type="InterPro" id="IPR039422">
    <property type="entry name" value="MarR/SlyA-like"/>
</dbReference>
<evidence type="ECO:0000313" key="5">
    <source>
        <dbReference type="EMBL" id="THG35374.1"/>
    </source>
</evidence>
<dbReference type="PANTHER" id="PTHR33164:SF43">
    <property type="entry name" value="HTH-TYPE TRANSCRIPTIONAL REPRESSOR YETL"/>
    <property type="match status" value="1"/>
</dbReference>
<reference evidence="5 6" key="1">
    <citation type="submission" date="2019-04" db="EMBL/GenBank/DDBJ databases">
        <authorList>
            <person name="Jiang L."/>
        </authorList>
    </citation>
    <scope>NUCLEOTIDE SEQUENCE [LARGE SCALE GENOMIC DNA]</scope>
    <source>
        <strain evidence="5 6">YIM 131861</strain>
    </source>
</reference>
<dbReference type="Gene3D" id="1.10.10.10">
    <property type="entry name" value="Winged helix-like DNA-binding domain superfamily/Winged helix DNA-binding domain"/>
    <property type="match status" value="1"/>
</dbReference>
<keyword evidence="6" id="KW-1185">Reference proteome</keyword>
<dbReference type="Pfam" id="PF12802">
    <property type="entry name" value="MarR_2"/>
    <property type="match status" value="1"/>
</dbReference>
<dbReference type="AlphaFoldDB" id="A0A4S4FXR2"/>
<dbReference type="SUPFAM" id="SSF46785">
    <property type="entry name" value="Winged helix' DNA-binding domain"/>
    <property type="match status" value="1"/>
</dbReference>
<dbReference type="InterPro" id="IPR036388">
    <property type="entry name" value="WH-like_DNA-bd_sf"/>
</dbReference>
<keyword evidence="3" id="KW-0804">Transcription</keyword>
<dbReference type="PANTHER" id="PTHR33164">
    <property type="entry name" value="TRANSCRIPTIONAL REGULATOR, MARR FAMILY"/>
    <property type="match status" value="1"/>
</dbReference>
<dbReference type="GO" id="GO:0003700">
    <property type="term" value="F:DNA-binding transcription factor activity"/>
    <property type="evidence" value="ECO:0007669"/>
    <property type="project" value="InterPro"/>
</dbReference>
<evidence type="ECO:0000256" key="1">
    <source>
        <dbReference type="ARBA" id="ARBA00023015"/>
    </source>
</evidence>
<dbReference type="OrthoDB" id="4731280at2"/>
<evidence type="ECO:0000259" key="4">
    <source>
        <dbReference type="PROSITE" id="PS50995"/>
    </source>
</evidence>
<evidence type="ECO:0000256" key="3">
    <source>
        <dbReference type="ARBA" id="ARBA00023163"/>
    </source>
</evidence>
<protein>
    <submittedName>
        <fullName evidence="5">MarR family transcriptional regulator</fullName>
    </submittedName>
</protein>